<dbReference type="EMBL" id="CP162599">
    <property type="protein sequence ID" value="XDK31396.1"/>
    <property type="molecule type" value="Genomic_DNA"/>
</dbReference>
<keyword evidence="6 8" id="KW-1133">Transmembrane helix</keyword>
<evidence type="ECO:0000256" key="2">
    <source>
        <dbReference type="ARBA" id="ARBA00007935"/>
    </source>
</evidence>
<evidence type="ECO:0000256" key="1">
    <source>
        <dbReference type="ARBA" id="ARBA00004651"/>
    </source>
</evidence>
<dbReference type="GO" id="GO:0033214">
    <property type="term" value="P:siderophore-iron import into cell"/>
    <property type="evidence" value="ECO:0007669"/>
    <property type="project" value="TreeGrafter"/>
</dbReference>
<evidence type="ECO:0000256" key="4">
    <source>
        <dbReference type="ARBA" id="ARBA00022475"/>
    </source>
</evidence>
<sequence length="329" mass="34635">MSKKVNSGTIIIFTLLLTISMAVVAIGLGSVKIPIPDILQTIFGTSGKVEYNTIIFEIRLPRVLLAMIIGANMAVSGAILQAVVGNPLADPGLTGVTSGAAAFVLIIMLVAPQYSNFIPISAFVGGILAATVVFILAWNRNGISPITIILAGVAVNALAGGVMGYLSVMFSDRLPATVQWMNGSLAAKGNNALSLIVPYAIIGWVISIFAIRKLNIIRMGEQVAANLGENVNRNRILLSLLAVFLAAISVATIGIVGFIGLIVPHMARLIVGSNYKYLLPMSMVLGALVLLVADTGGRTLFAPMEIPAGILMAVVGGPYFLYLMKRRKF</sequence>
<dbReference type="InterPro" id="IPR037294">
    <property type="entry name" value="ABC_BtuC-like"/>
</dbReference>
<dbReference type="PANTHER" id="PTHR30472:SF24">
    <property type="entry name" value="FERRIC ENTEROBACTIN TRANSPORT SYSTEM PERMEASE PROTEIN FEPG"/>
    <property type="match status" value="1"/>
</dbReference>
<dbReference type="GO" id="GO:0005886">
    <property type="term" value="C:plasma membrane"/>
    <property type="evidence" value="ECO:0007669"/>
    <property type="project" value="UniProtKB-SubCell"/>
</dbReference>
<feature type="transmembrane region" description="Helical" evidence="8">
    <location>
        <begin position="91"/>
        <end position="110"/>
    </location>
</feature>
<evidence type="ECO:0000256" key="6">
    <source>
        <dbReference type="ARBA" id="ARBA00022989"/>
    </source>
</evidence>
<feature type="transmembrane region" description="Helical" evidence="8">
    <location>
        <begin position="117"/>
        <end position="137"/>
    </location>
</feature>
<evidence type="ECO:0000256" key="3">
    <source>
        <dbReference type="ARBA" id="ARBA00022448"/>
    </source>
</evidence>
<keyword evidence="4" id="KW-1003">Cell membrane</keyword>
<dbReference type="FunFam" id="1.10.3470.10:FF:000001">
    <property type="entry name" value="Vitamin B12 ABC transporter permease BtuC"/>
    <property type="match status" value="1"/>
</dbReference>
<feature type="transmembrane region" description="Helical" evidence="8">
    <location>
        <begin position="236"/>
        <end position="263"/>
    </location>
</feature>
<evidence type="ECO:0000313" key="9">
    <source>
        <dbReference type="EMBL" id="XDK31396.1"/>
    </source>
</evidence>
<dbReference type="Gene3D" id="1.10.3470.10">
    <property type="entry name" value="ABC transporter involved in vitamin B12 uptake, BtuC"/>
    <property type="match status" value="1"/>
</dbReference>
<keyword evidence="5 8" id="KW-0812">Transmembrane</keyword>
<keyword evidence="3" id="KW-0813">Transport</keyword>
<feature type="transmembrane region" description="Helical" evidence="8">
    <location>
        <begin position="275"/>
        <end position="293"/>
    </location>
</feature>
<comment type="similarity">
    <text evidence="2">Belongs to the binding-protein-dependent transport system permease family. FecCD subfamily.</text>
</comment>
<feature type="transmembrane region" description="Helical" evidence="8">
    <location>
        <begin position="191"/>
        <end position="211"/>
    </location>
</feature>
<reference evidence="9" key="1">
    <citation type="submission" date="2024-07" db="EMBL/GenBank/DDBJ databases">
        <title>Halotolerant mesophilic bacterium Ornithinibacillus sp. 4-3, sp. nov., isolated from soil.</title>
        <authorList>
            <person name="Sidarenka A.V."/>
            <person name="Guliayeva D.E."/>
            <person name="Leanovich S.I."/>
            <person name="Hileuskaya K.S."/>
            <person name="Akhremchuk A.E."/>
            <person name="Sikolenko M.A."/>
            <person name="Valentovich L.N."/>
        </authorList>
    </citation>
    <scope>NUCLEOTIDE SEQUENCE</scope>
    <source>
        <strain evidence="9">4-3</strain>
    </source>
</reference>
<dbReference type="RefSeq" id="WP_368652123.1">
    <property type="nucleotide sequence ID" value="NZ_CP162599.1"/>
</dbReference>
<proteinExistence type="inferred from homology"/>
<feature type="transmembrane region" description="Helical" evidence="8">
    <location>
        <begin position="6"/>
        <end position="28"/>
    </location>
</feature>
<accession>A0AB39HGS1</accession>
<feature type="transmembrane region" description="Helical" evidence="8">
    <location>
        <begin position="63"/>
        <end position="85"/>
    </location>
</feature>
<comment type="subcellular location">
    <subcellularLocation>
        <location evidence="1">Cell membrane</location>
        <topology evidence="1">Multi-pass membrane protein</topology>
    </subcellularLocation>
</comment>
<evidence type="ECO:0000256" key="8">
    <source>
        <dbReference type="SAM" id="Phobius"/>
    </source>
</evidence>
<dbReference type="SUPFAM" id="SSF81345">
    <property type="entry name" value="ABC transporter involved in vitamin B12 uptake, BtuC"/>
    <property type="match status" value="1"/>
</dbReference>
<dbReference type="PANTHER" id="PTHR30472">
    <property type="entry name" value="FERRIC ENTEROBACTIN TRANSPORT SYSTEM PERMEASE PROTEIN"/>
    <property type="match status" value="1"/>
</dbReference>
<organism evidence="9">
    <name type="scientific">Ornithinibacillus sp. 4-3</name>
    <dbReference type="NCBI Taxonomy" id="3231488"/>
    <lineage>
        <taxon>Bacteria</taxon>
        <taxon>Bacillati</taxon>
        <taxon>Bacillota</taxon>
        <taxon>Bacilli</taxon>
        <taxon>Bacillales</taxon>
        <taxon>Bacillaceae</taxon>
        <taxon>Ornithinibacillus</taxon>
    </lineage>
</organism>
<name>A0AB39HGS1_9BACI</name>
<dbReference type="AlphaFoldDB" id="A0AB39HGS1"/>
<evidence type="ECO:0000256" key="7">
    <source>
        <dbReference type="ARBA" id="ARBA00023136"/>
    </source>
</evidence>
<dbReference type="Pfam" id="PF01032">
    <property type="entry name" value="FecCD"/>
    <property type="match status" value="1"/>
</dbReference>
<protein>
    <submittedName>
        <fullName evidence="9">FecCD family ABC transporter permease</fullName>
    </submittedName>
</protein>
<feature type="transmembrane region" description="Helical" evidence="8">
    <location>
        <begin position="305"/>
        <end position="324"/>
    </location>
</feature>
<evidence type="ECO:0000256" key="5">
    <source>
        <dbReference type="ARBA" id="ARBA00022692"/>
    </source>
</evidence>
<gene>
    <name evidence="9" type="ORF">AB4Y30_10170</name>
</gene>
<feature type="transmembrane region" description="Helical" evidence="8">
    <location>
        <begin position="143"/>
        <end position="170"/>
    </location>
</feature>
<dbReference type="GO" id="GO:0022857">
    <property type="term" value="F:transmembrane transporter activity"/>
    <property type="evidence" value="ECO:0007669"/>
    <property type="project" value="InterPro"/>
</dbReference>
<dbReference type="CDD" id="cd06550">
    <property type="entry name" value="TM_ABC_iron-siderophores_like"/>
    <property type="match status" value="1"/>
</dbReference>
<keyword evidence="7 8" id="KW-0472">Membrane</keyword>
<dbReference type="InterPro" id="IPR000522">
    <property type="entry name" value="ABC_transptr_permease_BtuC"/>
</dbReference>